<evidence type="ECO:0000313" key="2">
    <source>
        <dbReference type="EMBL" id="ACR34415.1"/>
    </source>
</evidence>
<accession>C4IZR5</accession>
<feature type="region of interest" description="Disordered" evidence="1">
    <location>
        <begin position="84"/>
        <end position="116"/>
    </location>
</feature>
<reference evidence="2" key="1">
    <citation type="journal article" date="2009" name="PLoS Genet.">
        <title>Sequencing, mapping, and analysis of 27,455 maize full-length cDNAs.</title>
        <authorList>
            <person name="Soderlund C."/>
            <person name="Descour A."/>
            <person name="Kudrna D."/>
            <person name="Bomhoff M."/>
            <person name="Boyd L."/>
            <person name="Currie J."/>
            <person name="Angelova A."/>
            <person name="Collura K."/>
            <person name="Wissotski M."/>
            <person name="Ashley E."/>
            <person name="Morrow D."/>
            <person name="Fernandes J."/>
            <person name="Walbot V."/>
            <person name="Yu Y."/>
        </authorList>
    </citation>
    <scope>NUCLEOTIDE SEQUENCE</scope>
    <source>
        <strain evidence="2">B73</strain>
    </source>
</reference>
<sequence>MASAGRPAERNAAARPTRQAVAKGCGSTLRRVSSTLLKWRTASPGKPASSAATAAARRRRSSFTCASSCDTDSALVLAGASRFDGGGNLSSDQHTLSRRNAAEARRRPVWRSTNASSIRPRWKQAWPRTKYLHWWAWMLEKVATRRRLRPDTSRQHRKRPASGRSWSGDRRSAPEPDEQDEEDEAVVASSAEHDLAQQLGM</sequence>
<reference evidence="2" key="2">
    <citation type="submission" date="2012-06" db="EMBL/GenBank/DDBJ databases">
        <authorList>
            <person name="Yu Y."/>
            <person name="Currie J."/>
            <person name="Lomeli R."/>
            <person name="Angelova A."/>
            <person name="Collura K."/>
            <person name="Wissotski M."/>
            <person name="Campos D."/>
            <person name="Kudrna D."/>
            <person name="Golser W."/>
            <person name="Ashely E."/>
            <person name="Descour A."/>
            <person name="Fernandes J."/>
            <person name="Soderlund C."/>
            <person name="Walbot V."/>
        </authorList>
    </citation>
    <scope>NUCLEOTIDE SEQUENCE</scope>
    <source>
        <strain evidence="2">B73</strain>
    </source>
</reference>
<protein>
    <submittedName>
        <fullName evidence="2">Uncharacterized protein</fullName>
    </submittedName>
</protein>
<feature type="compositionally biased region" description="Acidic residues" evidence="1">
    <location>
        <begin position="175"/>
        <end position="185"/>
    </location>
</feature>
<dbReference type="AlphaFoldDB" id="C4IZR5"/>
<feature type="region of interest" description="Disordered" evidence="1">
    <location>
        <begin position="146"/>
        <end position="201"/>
    </location>
</feature>
<proteinExistence type="evidence at transcript level"/>
<dbReference type="EMBL" id="BT084062">
    <property type="protein sequence ID" value="ACR34415.1"/>
    <property type="molecule type" value="mRNA"/>
</dbReference>
<organism evidence="2">
    <name type="scientific">Zea mays</name>
    <name type="common">Maize</name>
    <dbReference type="NCBI Taxonomy" id="4577"/>
    <lineage>
        <taxon>Eukaryota</taxon>
        <taxon>Viridiplantae</taxon>
        <taxon>Streptophyta</taxon>
        <taxon>Embryophyta</taxon>
        <taxon>Tracheophyta</taxon>
        <taxon>Spermatophyta</taxon>
        <taxon>Magnoliopsida</taxon>
        <taxon>Liliopsida</taxon>
        <taxon>Poales</taxon>
        <taxon>Poaceae</taxon>
        <taxon>PACMAD clade</taxon>
        <taxon>Panicoideae</taxon>
        <taxon>Andropogonodae</taxon>
        <taxon>Andropogoneae</taxon>
        <taxon>Tripsacinae</taxon>
        <taxon>Zea</taxon>
    </lineage>
</organism>
<evidence type="ECO:0000256" key="1">
    <source>
        <dbReference type="SAM" id="MobiDB-lite"/>
    </source>
</evidence>
<name>C4IZR5_MAIZE</name>
<feature type="region of interest" description="Disordered" evidence="1">
    <location>
        <begin position="1"/>
        <end position="26"/>
    </location>
</feature>